<dbReference type="Proteomes" id="UP000266385">
    <property type="component" value="Unassembled WGS sequence"/>
</dbReference>
<comment type="caution">
    <text evidence="2">The sequence shown here is derived from an EMBL/GenBank/DDBJ whole genome shotgun (WGS) entry which is preliminary data.</text>
</comment>
<feature type="transmembrane region" description="Helical" evidence="1">
    <location>
        <begin position="173"/>
        <end position="194"/>
    </location>
</feature>
<dbReference type="AlphaFoldDB" id="A0A399R731"/>
<keyword evidence="1" id="KW-0812">Transmembrane</keyword>
<keyword evidence="1" id="KW-0472">Membrane</keyword>
<keyword evidence="1" id="KW-1133">Transmembrane helix</keyword>
<gene>
    <name evidence="2" type="ORF">D1223_15185</name>
</gene>
<dbReference type="PANTHER" id="PTHR34219:SF5">
    <property type="entry name" value="BLR4505 PROTEIN"/>
    <property type="match status" value="1"/>
</dbReference>
<accession>A0A399R731</accession>
<protein>
    <submittedName>
        <fullName evidence="2">Peptidase</fullName>
    </submittedName>
</protein>
<feature type="transmembrane region" description="Helical" evidence="1">
    <location>
        <begin position="228"/>
        <end position="249"/>
    </location>
</feature>
<dbReference type="Pfam" id="PF03929">
    <property type="entry name" value="PepSY_TM"/>
    <property type="match status" value="1"/>
</dbReference>
<keyword evidence="3" id="KW-1185">Reference proteome</keyword>
<feature type="transmembrane region" description="Helical" evidence="1">
    <location>
        <begin position="37"/>
        <end position="56"/>
    </location>
</feature>
<dbReference type="EMBL" id="QWFX01000014">
    <property type="protein sequence ID" value="RIJ27168.1"/>
    <property type="molecule type" value="Genomic_DNA"/>
</dbReference>
<reference evidence="2 3" key="1">
    <citation type="submission" date="2018-08" db="EMBL/GenBank/DDBJ databases">
        <title>Henriciella mobilis sp. nov., isolated from seawater.</title>
        <authorList>
            <person name="Cheng H."/>
            <person name="Wu Y.-H."/>
            <person name="Xu X.-W."/>
            <person name="Guo L.-L."/>
        </authorList>
    </citation>
    <scope>NUCLEOTIDE SEQUENCE [LARGE SCALE GENOMIC DNA]</scope>
    <source>
        <strain evidence="2 3">JN25</strain>
    </source>
</reference>
<evidence type="ECO:0000313" key="2">
    <source>
        <dbReference type="EMBL" id="RIJ27168.1"/>
    </source>
</evidence>
<sequence>MAPGAEFRLSFRSRNPEHSCDMSTALPSNTWLFLHRWFGVLMALFLFLAAVSGSLLTMRESLDRWVNADLMIFQGAASERLDTVEAVSRFEAQAPHVQVVEFPLNPHTDETIPVKVVPAPGAPALDHDEVFLDPASGDVIGTRSTEPGFSGRQIIPLILGFHENFLLGDTGRIFLGFIALGWLLSSLVGLYLTFPKRGPVFKKWLAAWTYSPKRSFARQMLDIHQASGLWLFAFVVILAFTSVALNFFFEFWAPFAEMIAPTGESYFDQPVLFPEGTQPDLSFQQALARTQEQIAAAGVSWQPATMLYYPDYNLYGATLTDDGVLNYKALGPIYYHFDAATGAFVQQVNPYDNSTGLALMRSVYPLHSGEVGGPVTVFIVFLTGLATAEMCVTGLWVWLKKRGPRIAARKKRLAAAEQHGA</sequence>
<feature type="transmembrane region" description="Helical" evidence="1">
    <location>
        <begin position="375"/>
        <end position="399"/>
    </location>
</feature>
<dbReference type="PANTHER" id="PTHR34219">
    <property type="entry name" value="IRON-REGULATED INNER MEMBRANE PROTEIN-RELATED"/>
    <property type="match status" value="1"/>
</dbReference>
<dbReference type="InterPro" id="IPR005625">
    <property type="entry name" value="PepSY-ass_TM"/>
</dbReference>
<evidence type="ECO:0000313" key="3">
    <source>
        <dbReference type="Proteomes" id="UP000266385"/>
    </source>
</evidence>
<organism evidence="2 3">
    <name type="scientific">Henriciella mobilis</name>
    <dbReference type="NCBI Taxonomy" id="2305467"/>
    <lineage>
        <taxon>Bacteria</taxon>
        <taxon>Pseudomonadati</taxon>
        <taxon>Pseudomonadota</taxon>
        <taxon>Alphaproteobacteria</taxon>
        <taxon>Hyphomonadales</taxon>
        <taxon>Hyphomonadaceae</taxon>
        <taxon>Henriciella</taxon>
    </lineage>
</organism>
<name>A0A399R731_9PROT</name>
<evidence type="ECO:0000256" key="1">
    <source>
        <dbReference type="SAM" id="Phobius"/>
    </source>
</evidence>
<proteinExistence type="predicted"/>